<dbReference type="PROSITE" id="PS51419">
    <property type="entry name" value="RAB"/>
    <property type="match status" value="1"/>
</dbReference>
<dbReference type="RefSeq" id="XP_044563271.1">
    <property type="nucleotide sequence ID" value="XM_044705565.1"/>
</dbReference>
<dbReference type="EMBL" id="VFQX01000029">
    <property type="protein sequence ID" value="KAF0978558.1"/>
    <property type="molecule type" value="Genomic_DNA"/>
</dbReference>
<dbReference type="AlphaFoldDB" id="A0A6A5BXT4"/>
<dbReference type="FunFam" id="3.40.50.300:FF:001179">
    <property type="entry name" value="Rho family GTPase"/>
    <property type="match status" value="1"/>
</dbReference>
<dbReference type="VEuPathDB" id="AmoebaDB:NfTy_042120"/>
<protein>
    <submittedName>
        <fullName evidence="4">Uncharacterized protein</fullName>
    </submittedName>
</protein>
<keyword evidence="5" id="KW-1185">Reference proteome</keyword>
<dbReference type="InterPro" id="IPR003578">
    <property type="entry name" value="Small_GTPase_Rho"/>
</dbReference>
<dbReference type="Pfam" id="PF00071">
    <property type="entry name" value="Ras"/>
    <property type="match status" value="1"/>
</dbReference>
<evidence type="ECO:0000313" key="5">
    <source>
        <dbReference type="Proteomes" id="UP000444721"/>
    </source>
</evidence>
<dbReference type="SMART" id="SM00175">
    <property type="entry name" value="RAB"/>
    <property type="match status" value="1"/>
</dbReference>
<dbReference type="OMA" id="AHIFLIF"/>
<keyword evidence="3" id="KW-0342">GTP-binding</keyword>
<sequence>MQDSTIKCVNIGDTGVGKTCVLVSYTENEFPEEHVPTAFDNFTSIVEYKNNRYNVQLWDTSGQDNDSMRPISYNGAHIFLIFFSLVDRKSFERVKEKWVKELEETNHIDLPYIIVGNKVDLRDDSQLLKQLGVTNPVTKKEGEELAKKVGALQYMECSAKTQTGLGEVFEAAVKAVVDEEWKKQNEAIKKKKDKGGKCNKQ</sequence>
<dbReference type="GO" id="GO:0003924">
    <property type="term" value="F:GTPase activity"/>
    <property type="evidence" value="ECO:0007669"/>
    <property type="project" value="InterPro"/>
</dbReference>
<dbReference type="SMART" id="SM00174">
    <property type="entry name" value="RHO"/>
    <property type="match status" value="1"/>
</dbReference>
<name>A0A6A5BXT4_NAEFO</name>
<gene>
    <name evidence="4" type="ORF">FDP41_002378</name>
</gene>
<dbReference type="InterPro" id="IPR005225">
    <property type="entry name" value="Small_GTP-bd"/>
</dbReference>
<dbReference type="Gene3D" id="3.40.50.300">
    <property type="entry name" value="P-loop containing nucleotide triphosphate hydrolases"/>
    <property type="match status" value="1"/>
</dbReference>
<dbReference type="NCBIfam" id="TIGR00231">
    <property type="entry name" value="small_GTP"/>
    <property type="match status" value="1"/>
</dbReference>
<dbReference type="GeneID" id="68109596"/>
<evidence type="ECO:0000313" key="4">
    <source>
        <dbReference type="EMBL" id="KAF0978558.1"/>
    </source>
</evidence>
<dbReference type="VEuPathDB" id="AmoebaDB:FDP41_002378"/>
<dbReference type="OrthoDB" id="8830751at2759"/>
<organism evidence="4 5">
    <name type="scientific">Naegleria fowleri</name>
    <name type="common">Brain eating amoeba</name>
    <dbReference type="NCBI Taxonomy" id="5763"/>
    <lineage>
        <taxon>Eukaryota</taxon>
        <taxon>Discoba</taxon>
        <taxon>Heterolobosea</taxon>
        <taxon>Tetramitia</taxon>
        <taxon>Eutetramitia</taxon>
        <taxon>Vahlkampfiidae</taxon>
        <taxon>Naegleria</taxon>
    </lineage>
</organism>
<dbReference type="PROSITE" id="PS51420">
    <property type="entry name" value="RHO"/>
    <property type="match status" value="1"/>
</dbReference>
<dbReference type="GO" id="GO:0007264">
    <property type="term" value="P:small GTPase-mediated signal transduction"/>
    <property type="evidence" value="ECO:0007669"/>
    <property type="project" value="InterPro"/>
</dbReference>
<dbReference type="VEuPathDB" id="AmoebaDB:NF0007280"/>
<dbReference type="CDD" id="cd00157">
    <property type="entry name" value="Rho"/>
    <property type="match status" value="1"/>
</dbReference>
<dbReference type="PANTHER" id="PTHR24072">
    <property type="entry name" value="RHO FAMILY GTPASE"/>
    <property type="match status" value="1"/>
</dbReference>
<dbReference type="GO" id="GO:0005525">
    <property type="term" value="F:GTP binding"/>
    <property type="evidence" value="ECO:0007669"/>
    <property type="project" value="UniProtKB-KW"/>
</dbReference>
<dbReference type="InterPro" id="IPR001806">
    <property type="entry name" value="Small_GTPase"/>
</dbReference>
<keyword evidence="2" id="KW-0547">Nucleotide-binding</keyword>
<accession>A0A6A5BXT4</accession>
<dbReference type="SMART" id="SM00173">
    <property type="entry name" value="RAS"/>
    <property type="match status" value="1"/>
</dbReference>
<dbReference type="PROSITE" id="PS51421">
    <property type="entry name" value="RAS"/>
    <property type="match status" value="1"/>
</dbReference>
<dbReference type="Proteomes" id="UP000444721">
    <property type="component" value="Unassembled WGS sequence"/>
</dbReference>
<dbReference type="SUPFAM" id="SSF52540">
    <property type="entry name" value="P-loop containing nucleoside triphosphate hydrolases"/>
    <property type="match status" value="1"/>
</dbReference>
<comment type="caution">
    <text evidence="4">The sequence shown here is derived from an EMBL/GenBank/DDBJ whole genome shotgun (WGS) entry which is preliminary data.</text>
</comment>
<proteinExistence type="inferred from homology"/>
<reference evidence="4 5" key="1">
    <citation type="journal article" date="2019" name="Sci. Rep.">
        <title>Nanopore sequencing improves the draft genome of the human pathogenic amoeba Naegleria fowleri.</title>
        <authorList>
            <person name="Liechti N."/>
            <person name="Schurch N."/>
            <person name="Bruggmann R."/>
            <person name="Wittwer M."/>
        </authorList>
    </citation>
    <scope>NUCLEOTIDE SEQUENCE [LARGE SCALE GENOMIC DNA]</scope>
    <source>
        <strain evidence="4 5">ATCC 30894</strain>
    </source>
</reference>
<evidence type="ECO:0000256" key="3">
    <source>
        <dbReference type="ARBA" id="ARBA00023134"/>
    </source>
</evidence>
<comment type="similarity">
    <text evidence="1">Belongs to the small GTPase superfamily. Rho family.</text>
</comment>
<evidence type="ECO:0000256" key="2">
    <source>
        <dbReference type="ARBA" id="ARBA00022741"/>
    </source>
</evidence>
<dbReference type="InterPro" id="IPR027417">
    <property type="entry name" value="P-loop_NTPase"/>
</dbReference>
<dbReference type="PRINTS" id="PR00449">
    <property type="entry name" value="RASTRNSFRMNG"/>
</dbReference>
<evidence type="ECO:0000256" key="1">
    <source>
        <dbReference type="ARBA" id="ARBA00010142"/>
    </source>
</evidence>